<gene>
    <name evidence="3" type="ORF">DASC09_056160</name>
</gene>
<accession>A0AAV5QTQ8</accession>
<keyword evidence="2" id="KW-0175">Coiled coil</keyword>
<dbReference type="GeneID" id="90076266"/>
<comment type="caution">
    <text evidence="3">The sequence shown here is derived from an EMBL/GenBank/DDBJ whole genome shotgun (WGS) entry which is preliminary data.</text>
</comment>
<feature type="coiled-coil region" evidence="2">
    <location>
        <begin position="66"/>
        <end position="110"/>
    </location>
</feature>
<name>A0AAV5QTQ8_9ASCO</name>
<evidence type="ECO:0000313" key="3">
    <source>
        <dbReference type="EMBL" id="GMM38277.1"/>
    </source>
</evidence>
<proteinExistence type="inferred from homology"/>
<evidence type="ECO:0000313" key="4">
    <source>
        <dbReference type="Proteomes" id="UP001360560"/>
    </source>
</evidence>
<dbReference type="Proteomes" id="UP001360560">
    <property type="component" value="Unassembled WGS sequence"/>
</dbReference>
<dbReference type="RefSeq" id="XP_064855273.1">
    <property type="nucleotide sequence ID" value="XM_064999201.1"/>
</dbReference>
<sequence length="113" mass="13192">MSNNKKVTAKELIRNSLEEMKKVFENDTEEFLNDVNLIQQLNTNESLKSVKLQEKLECMVKDSQEIRDSNAALSEINSQLTELENQTDNMQAITKELDEWTKELAIKSRRMKK</sequence>
<dbReference type="EMBL" id="BTFZ01000019">
    <property type="protein sequence ID" value="GMM38277.1"/>
    <property type="molecule type" value="Genomic_DNA"/>
</dbReference>
<evidence type="ECO:0000256" key="2">
    <source>
        <dbReference type="SAM" id="Coils"/>
    </source>
</evidence>
<evidence type="ECO:0000256" key="1">
    <source>
        <dbReference type="ARBA" id="ARBA00008468"/>
    </source>
</evidence>
<comment type="similarity">
    <text evidence="1">Belongs to the BLOC1S2 family.</text>
</comment>
<protein>
    <submittedName>
        <fullName evidence="3">Uncharacterized protein</fullName>
    </submittedName>
</protein>
<reference evidence="3 4" key="1">
    <citation type="journal article" date="2023" name="Elife">
        <title>Identification of key yeast species and microbe-microbe interactions impacting larval growth of Drosophila in the wild.</title>
        <authorList>
            <person name="Mure A."/>
            <person name="Sugiura Y."/>
            <person name="Maeda R."/>
            <person name="Honda K."/>
            <person name="Sakurai N."/>
            <person name="Takahashi Y."/>
            <person name="Watada M."/>
            <person name="Katoh T."/>
            <person name="Gotoh A."/>
            <person name="Gotoh Y."/>
            <person name="Taniguchi I."/>
            <person name="Nakamura K."/>
            <person name="Hayashi T."/>
            <person name="Katayama T."/>
            <person name="Uemura T."/>
            <person name="Hattori Y."/>
        </authorList>
    </citation>
    <scope>NUCLEOTIDE SEQUENCE [LARGE SCALE GENOMIC DNA]</scope>
    <source>
        <strain evidence="3 4">SC-9</strain>
    </source>
</reference>
<organism evidence="3 4">
    <name type="scientific">Saccharomycopsis crataegensis</name>
    <dbReference type="NCBI Taxonomy" id="43959"/>
    <lineage>
        <taxon>Eukaryota</taxon>
        <taxon>Fungi</taxon>
        <taxon>Dikarya</taxon>
        <taxon>Ascomycota</taxon>
        <taxon>Saccharomycotina</taxon>
        <taxon>Saccharomycetes</taxon>
        <taxon>Saccharomycopsidaceae</taxon>
        <taxon>Saccharomycopsis</taxon>
    </lineage>
</organism>
<dbReference type="InterPro" id="IPR019269">
    <property type="entry name" value="BLOC1_su2"/>
</dbReference>
<keyword evidence="4" id="KW-1185">Reference proteome</keyword>
<dbReference type="Pfam" id="PF10046">
    <property type="entry name" value="BLOC1_2"/>
    <property type="match status" value="1"/>
</dbReference>
<dbReference type="AlphaFoldDB" id="A0AAV5QTQ8"/>